<comment type="caution">
    <text evidence="1">The sequence shown here is derived from an EMBL/GenBank/DDBJ whole genome shotgun (WGS) entry which is preliminary data.</text>
</comment>
<dbReference type="Proteomes" id="UP000828390">
    <property type="component" value="Unassembled WGS sequence"/>
</dbReference>
<keyword evidence="2" id="KW-1185">Reference proteome</keyword>
<gene>
    <name evidence="1" type="ORF">DPMN_073147</name>
</gene>
<reference evidence="1" key="1">
    <citation type="journal article" date="2019" name="bioRxiv">
        <title>The Genome of the Zebra Mussel, Dreissena polymorpha: A Resource for Invasive Species Research.</title>
        <authorList>
            <person name="McCartney M.A."/>
            <person name="Auch B."/>
            <person name="Kono T."/>
            <person name="Mallez S."/>
            <person name="Zhang Y."/>
            <person name="Obille A."/>
            <person name="Becker A."/>
            <person name="Abrahante J.E."/>
            <person name="Garbe J."/>
            <person name="Badalamenti J.P."/>
            <person name="Herman A."/>
            <person name="Mangelson H."/>
            <person name="Liachko I."/>
            <person name="Sullivan S."/>
            <person name="Sone E.D."/>
            <person name="Koren S."/>
            <person name="Silverstein K.A.T."/>
            <person name="Beckman K.B."/>
            <person name="Gohl D.M."/>
        </authorList>
    </citation>
    <scope>NUCLEOTIDE SEQUENCE</scope>
    <source>
        <strain evidence="1">Duluth1</strain>
        <tissue evidence="1">Whole animal</tissue>
    </source>
</reference>
<protein>
    <submittedName>
        <fullName evidence="1">Uncharacterized protein</fullName>
    </submittedName>
</protein>
<proteinExistence type="predicted"/>
<reference evidence="1" key="2">
    <citation type="submission" date="2020-11" db="EMBL/GenBank/DDBJ databases">
        <authorList>
            <person name="McCartney M.A."/>
            <person name="Auch B."/>
            <person name="Kono T."/>
            <person name="Mallez S."/>
            <person name="Becker A."/>
            <person name="Gohl D.M."/>
            <person name="Silverstein K.A.T."/>
            <person name="Koren S."/>
            <person name="Bechman K.B."/>
            <person name="Herman A."/>
            <person name="Abrahante J.E."/>
            <person name="Garbe J."/>
        </authorList>
    </citation>
    <scope>NUCLEOTIDE SEQUENCE</scope>
    <source>
        <strain evidence="1">Duluth1</strain>
        <tissue evidence="1">Whole animal</tissue>
    </source>
</reference>
<accession>A0A9D4BYI1</accession>
<dbReference type="EMBL" id="JAIWYP010000014">
    <property type="protein sequence ID" value="KAH3713357.1"/>
    <property type="molecule type" value="Genomic_DNA"/>
</dbReference>
<sequence>MILFFRHSFLGLSRICSHWYCNGHIQEGRVKSRLRIKVFHFKQLHQYPLQPSDIDLFDSLAFEKGDIENDVCVVNSIAITNNSRAQLYGA</sequence>
<name>A0A9D4BYI1_DREPO</name>
<organism evidence="1 2">
    <name type="scientific">Dreissena polymorpha</name>
    <name type="common">Zebra mussel</name>
    <name type="synonym">Mytilus polymorpha</name>
    <dbReference type="NCBI Taxonomy" id="45954"/>
    <lineage>
        <taxon>Eukaryota</taxon>
        <taxon>Metazoa</taxon>
        <taxon>Spiralia</taxon>
        <taxon>Lophotrochozoa</taxon>
        <taxon>Mollusca</taxon>
        <taxon>Bivalvia</taxon>
        <taxon>Autobranchia</taxon>
        <taxon>Heteroconchia</taxon>
        <taxon>Euheterodonta</taxon>
        <taxon>Imparidentia</taxon>
        <taxon>Neoheterodontei</taxon>
        <taxon>Myida</taxon>
        <taxon>Dreissenoidea</taxon>
        <taxon>Dreissenidae</taxon>
        <taxon>Dreissena</taxon>
    </lineage>
</organism>
<dbReference type="AlphaFoldDB" id="A0A9D4BYI1"/>
<evidence type="ECO:0000313" key="2">
    <source>
        <dbReference type="Proteomes" id="UP000828390"/>
    </source>
</evidence>
<evidence type="ECO:0000313" key="1">
    <source>
        <dbReference type="EMBL" id="KAH3713357.1"/>
    </source>
</evidence>